<protein>
    <submittedName>
        <fullName evidence="2">Uncharacterized protein</fullName>
    </submittedName>
</protein>
<dbReference type="EMBL" id="QUAC01000338">
    <property type="protein sequence ID" value="REK86144.1"/>
    <property type="molecule type" value="Genomic_DNA"/>
</dbReference>
<name>A0A371PUK5_STRIH</name>
<sequence length="103" mass="11261">MPPAPRRPSTSNGPIRRGSCCVSCFSCSTTCLPPPRGAKKETLKSHEPPRATAPCSVSPPAARTENGRTRADSSWPSRWLRTRGLSAVSRHTPRSPHRVRYPT</sequence>
<dbReference type="AlphaFoldDB" id="A0A371PUK5"/>
<accession>A0A371PUK5</accession>
<evidence type="ECO:0000313" key="2">
    <source>
        <dbReference type="EMBL" id="REK86144.1"/>
    </source>
</evidence>
<proteinExistence type="predicted"/>
<evidence type="ECO:0000256" key="1">
    <source>
        <dbReference type="SAM" id="MobiDB-lite"/>
    </source>
</evidence>
<feature type="compositionally biased region" description="Basic and acidic residues" evidence="1">
    <location>
        <begin position="38"/>
        <end position="49"/>
    </location>
</feature>
<dbReference type="Proteomes" id="UP000262477">
    <property type="component" value="Unassembled WGS sequence"/>
</dbReference>
<keyword evidence="3" id="KW-1185">Reference proteome</keyword>
<feature type="region of interest" description="Disordered" evidence="1">
    <location>
        <begin position="33"/>
        <end position="76"/>
    </location>
</feature>
<evidence type="ECO:0000313" key="3">
    <source>
        <dbReference type="Proteomes" id="UP000262477"/>
    </source>
</evidence>
<comment type="caution">
    <text evidence="2">The sequence shown here is derived from an EMBL/GenBank/DDBJ whole genome shotgun (WGS) entry which is preliminary data.</text>
</comment>
<reference evidence="2 3" key="1">
    <citation type="submission" date="2018-08" db="EMBL/GenBank/DDBJ databases">
        <title>Streptomyces NEAU-D10 sp. nov., a novel Actinomycete isolated from soil.</title>
        <authorList>
            <person name="Jin L."/>
        </authorList>
    </citation>
    <scope>NUCLEOTIDE SEQUENCE [LARGE SCALE GENOMIC DNA]</scope>
    <source>
        <strain evidence="2 3">NEAU-D10</strain>
    </source>
</reference>
<gene>
    <name evidence="2" type="ORF">DY245_34155</name>
</gene>
<organism evidence="2 3">
    <name type="scientific">Streptomyces inhibens</name>
    <dbReference type="NCBI Taxonomy" id="2293571"/>
    <lineage>
        <taxon>Bacteria</taxon>
        <taxon>Bacillati</taxon>
        <taxon>Actinomycetota</taxon>
        <taxon>Actinomycetes</taxon>
        <taxon>Kitasatosporales</taxon>
        <taxon>Streptomycetaceae</taxon>
        <taxon>Streptomyces</taxon>
    </lineage>
</organism>